<gene>
    <name evidence="1" type="ORF">PF004_g4363</name>
</gene>
<accession>A0A6G0PJ41</accession>
<name>A0A6G0PJ41_9STRA</name>
<sequence>MDPVTDIVRRIVSPLTPYTTKELHFVCKIFSVKVRSKNSNLDNKTGYDTILAQLARSRWKSEDAATDQRNKVLQGTEVQLTVARASTRKTRHCSFRLLNVIFSERFCDCLNETNTQPVRRKLDAGAVGDLNSFWKNVAAVLVMELSEYAGLVSRDARFYADCYHQSEQQRDAKTGATMLQDLVSYLLYRGEAGCAIRERAVAIRRGTCTAANISKKSGNSKKRVSEADTVIAFLESRSGSSETKVQMEEENIQENKRARAFTELEQLTKSLCAATEAGLGSTIVDRLESNVNEYLQKIEAIDA</sequence>
<organism evidence="1 2">
    <name type="scientific">Phytophthora fragariae</name>
    <dbReference type="NCBI Taxonomy" id="53985"/>
    <lineage>
        <taxon>Eukaryota</taxon>
        <taxon>Sar</taxon>
        <taxon>Stramenopiles</taxon>
        <taxon>Oomycota</taxon>
        <taxon>Peronosporomycetes</taxon>
        <taxon>Peronosporales</taxon>
        <taxon>Peronosporaceae</taxon>
        <taxon>Phytophthora</taxon>
    </lineage>
</organism>
<evidence type="ECO:0000313" key="2">
    <source>
        <dbReference type="Proteomes" id="UP000476176"/>
    </source>
</evidence>
<dbReference type="EMBL" id="QXGC01000149">
    <property type="protein sequence ID" value="KAE9247353.1"/>
    <property type="molecule type" value="Genomic_DNA"/>
</dbReference>
<dbReference type="AlphaFoldDB" id="A0A6G0PJ41"/>
<protein>
    <submittedName>
        <fullName evidence="1">Uncharacterized protein</fullName>
    </submittedName>
</protein>
<dbReference type="Proteomes" id="UP000476176">
    <property type="component" value="Unassembled WGS sequence"/>
</dbReference>
<evidence type="ECO:0000313" key="1">
    <source>
        <dbReference type="EMBL" id="KAE9247353.1"/>
    </source>
</evidence>
<reference evidence="1 2" key="1">
    <citation type="submission" date="2018-09" db="EMBL/GenBank/DDBJ databases">
        <title>Genomic investigation of the strawberry pathogen Phytophthora fragariae indicates pathogenicity is determined by transcriptional variation in three key races.</title>
        <authorList>
            <person name="Adams T.M."/>
            <person name="Armitage A.D."/>
            <person name="Sobczyk M.K."/>
            <person name="Bates H.J."/>
            <person name="Dunwell J.M."/>
            <person name="Nellist C.F."/>
            <person name="Harrison R.J."/>
        </authorList>
    </citation>
    <scope>NUCLEOTIDE SEQUENCE [LARGE SCALE GENOMIC DNA]</scope>
    <source>
        <strain evidence="1 2">BC-23</strain>
    </source>
</reference>
<proteinExistence type="predicted"/>
<comment type="caution">
    <text evidence="1">The sequence shown here is derived from an EMBL/GenBank/DDBJ whole genome shotgun (WGS) entry which is preliminary data.</text>
</comment>